<dbReference type="InterPro" id="IPR036291">
    <property type="entry name" value="NAD(P)-bd_dom_sf"/>
</dbReference>
<comment type="similarity">
    <text evidence="3">Belongs to the D-isomer specific 2-hydroxyacid dehydrogenase family.</text>
</comment>
<dbReference type="STRING" id="121845.A0A3Q0IWU8"/>
<evidence type="ECO:0000256" key="3">
    <source>
        <dbReference type="RuleBase" id="RU003719"/>
    </source>
</evidence>
<dbReference type="SUPFAM" id="SSF52283">
    <property type="entry name" value="Formate/glycerate dehydrogenase catalytic domain-like"/>
    <property type="match status" value="1"/>
</dbReference>
<dbReference type="InterPro" id="IPR050223">
    <property type="entry name" value="D-isomer_2-hydroxyacid_DH"/>
</dbReference>
<dbReference type="InterPro" id="IPR029752">
    <property type="entry name" value="D-isomer_DH_CS1"/>
</dbReference>
<keyword evidence="1 3" id="KW-0560">Oxidoreductase</keyword>
<dbReference type="Pfam" id="PF00389">
    <property type="entry name" value="2-Hacid_dh"/>
    <property type="match status" value="1"/>
</dbReference>
<dbReference type="RefSeq" id="XP_026678870.1">
    <property type="nucleotide sequence ID" value="XM_026823069.1"/>
</dbReference>
<reference evidence="7" key="1">
    <citation type="submission" date="2025-08" db="UniProtKB">
        <authorList>
            <consortium name="RefSeq"/>
        </authorList>
    </citation>
    <scope>IDENTIFICATION</scope>
</reference>
<dbReference type="AlphaFoldDB" id="A0A3Q0IWU8"/>
<evidence type="ECO:0000259" key="5">
    <source>
        <dbReference type="Pfam" id="PF02826"/>
    </source>
</evidence>
<dbReference type="GeneID" id="108251832"/>
<proteinExistence type="inferred from homology"/>
<organism evidence="6 7">
    <name type="scientific">Diaphorina citri</name>
    <name type="common">Asian citrus psyllid</name>
    <dbReference type="NCBI Taxonomy" id="121845"/>
    <lineage>
        <taxon>Eukaryota</taxon>
        <taxon>Metazoa</taxon>
        <taxon>Ecdysozoa</taxon>
        <taxon>Arthropoda</taxon>
        <taxon>Hexapoda</taxon>
        <taxon>Insecta</taxon>
        <taxon>Pterygota</taxon>
        <taxon>Neoptera</taxon>
        <taxon>Paraneoptera</taxon>
        <taxon>Hemiptera</taxon>
        <taxon>Sternorrhyncha</taxon>
        <taxon>Psylloidea</taxon>
        <taxon>Psyllidae</taxon>
        <taxon>Diaphorininae</taxon>
        <taxon>Diaphorina</taxon>
    </lineage>
</organism>
<dbReference type="GO" id="GO:0051287">
    <property type="term" value="F:NAD binding"/>
    <property type="evidence" value="ECO:0007669"/>
    <property type="project" value="InterPro"/>
</dbReference>
<gene>
    <name evidence="7" type="primary">LOC108251832</name>
</gene>
<sequence>MRFWKLINPQVKQLFGKTSFYRAFTIMSKPKLLLTRDDYPRVSPAYDILEEMFDIDTYPVSEGRMPRDIFIEKLKGCSALLCNPHQKVDKEVLDRSGENLKVIATFSVGHDHLHLDEIKSRGIRVGTVGPVSSDTVAEYNIGLAIAVSRRFQQRHNWIASGEWDLKQTQTIISDIIGLKGATVGIVGLGNIGLETAKLLKAFKVSKILYTSRRVKEEGTALGAQLVPLDTLCAESDFIFVTCALTKDTEQLIGRKQFSLMKPTAILVNTSRGGLLDQEALVEFLKDKKIGGAGLDVMIPEPLPADHPLVQLDNCVLTPHTSSATKAVRDEKSSTSAENIIRGYKGEPMIYEL</sequence>
<dbReference type="PANTHER" id="PTHR10996">
    <property type="entry name" value="2-HYDROXYACID DEHYDROGENASE-RELATED"/>
    <property type="match status" value="1"/>
</dbReference>
<dbReference type="FunFam" id="3.40.50.720:FF:000026">
    <property type="entry name" value="Glyoxylate/hydroxypyruvate reductase B"/>
    <property type="match status" value="1"/>
</dbReference>
<keyword evidence="6" id="KW-1185">Reference proteome</keyword>
<feature type="domain" description="D-isomer specific 2-hydroxyacid dehydrogenase NAD-binding" evidence="5">
    <location>
        <begin position="141"/>
        <end position="321"/>
    </location>
</feature>
<accession>A0A3Q0IWU8</accession>
<protein>
    <recommendedName>
        <fullName evidence="2">Glyoxylate reductase/hydroxypyruvate reductase</fullName>
    </recommendedName>
</protein>
<dbReference type="Gene3D" id="3.40.50.720">
    <property type="entry name" value="NAD(P)-binding Rossmann-like Domain"/>
    <property type="match status" value="2"/>
</dbReference>
<dbReference type="GO" id="GO:0030267">
    <property type="term" value="F:glyoxylate reductase (NADPH) activity"/>
    <property type="evidence" value="ECO:0007669"/>
    <property type="project" value="TreeGrafter"/>
</dbReference>
<dbReference type="Pfam" id="PF02826">
    <property type="entry name" value="2-Hacid_dh_C"/>
    <property type="match status" value="1"/>
</dbReference>
<dbReference type="SUPFAM" id="SSF51735">
    <property type="entry name" value="NAD(P)-binding Rossmann-fold domains"/>
    <property type="match status" value="1"/>
</dbReference>
<dbReference type="PaxDb" id="121845-A0A3Q0IWU8"/>
<dbReference type="InterPro" id="IPR006139">
    <property type="entry name" value="D-isomer_2_OHA_DH_cat_dom"/>
</dbReference>
<dbReference type="InterPro" id="IPR006140">
    <property type="entry name" value="D-isomer_DH_NAD-bd"/>
</dbReference>
<evidence type="ECO:0000256" key="1">
    <source>
        <dbReference type="ARBA" id="ARBA00023002"/>
    </source>
</evidence>
<dbReference type="PROSITE" id="PS00065">
    <property type="entry name" value="D_2_HYDROXYACID_DH_1"/>
    <property type="match status" value="1"/>
</dbReference>
<evidence type="ECO:0000313" key="7">
    <source>
        <dbReference type="RefSeq" id="XP_026678870.1"/>
    </source>
</evidence>
<name>A0A3Q0IWU8_DIACI</name>
<evidence type="ECO:0000313" key="6">
    <source>
        <dbReference type="Proteomes" id="UP000079169"/>
    </source>
</evidence>
<dbReference type="GO" id="GO:0005829">
    <property type="term" value="C:cytosol"/>
    <property type="evidence" value="ECO:0007669"/>
    <property type="project" value="TreeGrafter"/>
</dbReference>
<dbReference type="Proteomes" id="UP000079169">
    <property type="component" value="Unplaced"/>
</dbReference>
<dbReference type="GO" id="GO:0008465">
    <property type="term" value="F:hydroxypyruvate reductase (NADH) activity"/>
    <property type="evidence" value="ECO:0007669"/>
    <property type="project" value="TreeGrafter"/>
</dbReference>
<evidence type="ECO:0000256" key="2">
    <source>
        <dbReference type="ARBA" id="ARBA00073306"/>
    </source>
</evidence>
<feature type="domain" description="D-isomer specific 2-hydroxyacid dehydrogenase catalytic" evidence="4">
    <location>
        <begin position="48"/>
        <end position="349"/>
    </location>
</feature>
<dbReference type="InterPro" id="IPR029753">
    <property type="entry name" value="D-isomer_DH_CS"/>
</dbReference>
<evidence type="ECO:0000259" key="4">
    <source>
        <dbReference type="Pfam" id="PF00389"/>
    </source>
</evidence>
<dbReference type="CDD" id="cd05301">
    <property type="entry name" value="GDH"/>
    <property type="match status" value="1"/>
</dbReference>
<dbReference type="PANTHER" id="PTHR10996:SF277">
    <property type="entry name" value="GLYOXYLATE REDUCTASE_HYDROXYPYRUVATE REDUCTASE"/>
    <property type="match status" value="1"/>
</dbReference>
<dbReference type="PROSITE" id="PS00671">
    <property type="entry name" value="D_2_HYDROXYACID_DH_3"/>
    <property type="match status" value="1"/>
</dbReference>